<comment type="caution">
    <text evidence="1">The sequence shown here is derived from an EMBL/GenBank/DDBJ whole genome shotgun (WGS) entry which is preliminary data.</text>
</comment>
<gene>
    <name evidence="1" type="ORF">V8Q02_03845</name>
</gene>
<dbReference type="Proteomes" id="UP001531129">
    <property type="component" value="Unassembled WGS sequence"/>
</dbReference>
<sequence>MDADFIDFDLIDYGAKIGAAERYRPCVDFFRMRRGERVDLLLSQARVGAQLGERSLQRGLAIALVLQRSDAAL</sequence>
<evidence type="ECO:0000313" key="1">
    <source>
        <dbReference type="EMBL" id="MEI1247157.1"/>
    </source>
</evidence>
<name>A0ABU8CE42_9HYPH</name>
<dbReference type="EMBL" id="JBAMYC010000002">
    <property type="protein sequence ID" value="MEI1247157.1"/>
    <property type="molecule type" value="Genomic_DNA"/>
</dbReference>
<reference evidence="1 2" key="1">
    <citation type="submission" date="2024-01" db="EMBL/GenBank/DDBJ databases">
        <title>Draft genome sequences of three bacterial strains isolated from Acacia saligna represent a potential new species within the genus Rhizobium.</title>
        <authorList>
            <person name="Tambong J.T."/>
            <person name="Mnasri B."/>
        </authorList>
    </citation>
    <scope>NUCLEOTIDE SEQUENCE [LARGE SCALE GENOMIC DNA]</scope>
    <source>
        <strain evidence="1 2">1AS12I</strain>
    </source>
</reference>
<protein>
    <submittedName>
        <fullName evidence="1">Uncharacterized protein</fullName>
    </submittedName>
</protein>
<dbReference type="RefSeq" id="WP_335911130.1">
    <property type="nucleotide sequence ID" value="NZ_JBAMYB010000002.1"/>
</dbReference>
<proteinExistence type="predicted"/>
<evidence type="ECO:0000313" key="2">
    <source>
        <dbReference type="Proteomes" id="UP001531129"/>
    </source>
</evidence>
<keyword evidence="2" id="KW-1185">Reference proteome</keyword>
<accession>A0ABU8CE42</accession>
<organism evidence="1 2">
    <name type="scientific">Rhizobium aouanii</name>
    <dbReference type="NCBI Taxonomy" id="3118145"/>
    <lineage>
        <taxon>Bacteria</taxon>
        <taxon>Pseudomonadati</taxon>
        <taxon>Pseudomonadota</taxon>
        <taxon>Alphaproteobacteria</taxon>
        <taxon>Hyphomicrobiales</taxon>
        <taxon>Rhizobiaceae</taxon>
        <taxon>Rhizobium/Agrobacterium group</taxon>
        <taxon>Rhizobium</taxon>
    </lineage>
</organism>